<gene>
    <name evidence="2" type="ORF">FHP25_29165</name>
</gene>
<dbReference type="GO" id="GO:0008410">
    <property type="term" value="F:CoA-transferase activity"/>
    <property type="evidence" value="ECO:0007669"/>
    <property type="project" value="TreeGrafter"/>
</dbReference>
<dbReference type="InterPro" id="IPR003673">
    <property type="entry name" value="CoA-Trfase_fam_III"/>
</dbReference>
<dbReference type="PANTHER" id="PTHR48207:SF4">
    <property type="entry name" value="BLL6097 PROTEIN"/>
    <property type="match status" value="1"/>
</dbReference>
<keyword evidence="1 2" id="KW-0808">Transferase</keyword>
<organism evidence="2 3">
    <name type="scientific">Vineibacter terrae</name>
    <dbReference type="NCBI Taxonomy" id="2586908"/>
    <lineage>
        <taxon>Bacteria</taxon>
        <taxon>Pseudomonadati</taxon>
        <taxon>Pseudomonadota</taxon>
        <taxon>Alphaproteobacteria</taxon>
        <taxon>Hyphomicrobiales</taxon>
        <taxon>Vineibacter</taxon>
    </lineage>
</organism>
<dbReference type="InterPro" id="IPR044855">
    <property type="entry name" value="CoA-Trfase_III_dom3_sf"/>
</dbReference>
<dbReference type="SUPFAM" id="SSF89796">
    <property type="entry name" value="CoA-transferase family III (CaiB/BaiF)"/>
    <property type="match status" value="1"/>
</dbReference>
<dbReference type="InterPro" id="IPR050483">
    <property type="entry name" value="CoA-transferase_III_domain"/>
</dbReference>
<evidence type="ECO:0000256" key="1">
    <source>
        <dbReference type="ARBA" id="ARBA00022679"/>
    </source>
</evidence>
<accession>A0A5C8PCZ4</accession>
<dbReference type="OrthoDB" id="9781472at2"/>
<dbReference type="Pfam" id="PF02515">
    <property type="entry name" value="CoA_transf_3"/>
    <property type="match status" value="1"/>
</dbReference>
<dbReference type="Proteomes" id="UP000321638">
    <property type="component" value="Unassembled WGS sequence"/>
</dbReference>
<dbReference type="InterPro" id="IPR023606">
    <property type="entry name" value="CoA-Trfase_III_dom_1_sf"/>
</dbReference>
<comment type="caution">
    <text evidence="2">The sequence shown here is derived from an EMBL/GenBank/DDBJ whole genome shotgun (WGS) entry which is preliminary data.</text>
</comment>
<name>A0A5C8PCZ4_9HYPH</name>
<dbReference type="Gene3D" id="3.40.50.10540">
    <property type="entry name" value="Crotonobetainyl-coa:carnitine coa-transferase, domain 1"/>
    <property type="match status" value="1"/>
</dbReference>
<dbReference type="AlphaFoldDB" id="A0A5C8PCZ4"/>
<dbReference type="PANTHER" id="PTHR48207">
    <property type="entry name" value="SUCCINATE--HYDROXYMETHYLGLUTARATE COA-TRANSFERASE"/>
    <property type="match status" value="1"/>
</dbReference>
<sequence length="414" mass="44494">MKGPLEGVTVLDFTQYIAGPVATRQMAELGAEVIKVELAPKGDQARALPLIRDGRSAYFVQHNLGKKSLCLDLRKPAAIEALKAMLPKIDVVVENFSPGVIGRMGLGWEVVHAINPQIIMCSISAFGQSGPLAEQPGFDFIAQAYTGVTSMIGEPDEAPPLTGIAVGDVGAGISALAAINAALYWRRGPGGTGQYLDISLIDFYFHTHGLSVELHSASGGTVHPHRTGRYHTQLAPLGVFRSRDGYMMVVPVSDDMWRRLTVAMGREDLQTDPRFAENAARMANRDALVAIIEAWLTAQPSDEAALDVLRRSRVPCAPVLSVAQAMRNPHLLARGTIRDVNDPVLGRFQVPGSPLNFSAFPQATGLVAPDLGEHNAEILARWAGYGGADIERLAAEGVVHAIPSRRLRPWPESA</sequence>
<dbReference type="Gene3D" id="3.30.1540.10">
    <property type="entry name" value="formyl-coa transferase, domain 3"/>
    <property type="match status" value="1"/>
</dbReference>
<dbReference type="RefSeq" id="WP_147850522.1">
    <property type="nucleotide sequence ID" value="NZ_VDUZ01000041.1"/>
</dbReference>
<proteinExistence type="predicted"/>
<evidence type="ECO:0000313" key="2">
    <source>
        <dbReference type="EMBL" id="TXL71610.1"/>
    </source>
</evidence>
<reference evidence="2 3" key="1">
    <citation type="submission" date="2019-06" db="EMBL/GenBank/DDBJ databases">
        <title>New taxonomy in bacterial strain CC-CFT640, isolated from vineyard.</title>
        <authorList>
            <person name="Lin S.-Y."/>
            <person name="Tsai C.-F."/>
            <person name="Young C.-C."/>
        </authorList>
    </citation>
    <scope>NUCLEOTIDE SEQUENCE [LARGE SCALE GENOMIC DNA]</scope>
    <source>
        <strain evidence="2 3">CC-CFT640</strain>
    </source>
</reference>
<keyword evidence="3" id="KW-1185">Reference proteome</keyword>
<evidence type="ECO:0000313" key="3">
    <source>
        <dbReference type="Proteomes" id="UP000321638"/>
    </source>
</evidence>
<dbReference type="EMBL" id="VDUZ01000041">
    <property type="protein sequence ID" value="TXL71610.1"/>
    <property type="molecule type" value="Genomic_DNA"/>
</dbReference>
<protein>
    <submittedName>
        <fullName evidence="2">CoA transferase</fullName>
    </submittedName>
</protein>